<dbReference type="InterPro" id="IPR013324">
    <property type="entry name" value="RNA_pol_sigma_r3/r4-like"/>
</dbReference>
<dbReference type="AlphaFoldDB" id="A0A5D0G9V0"/>
<dbReference type="InterPro" id="IPR014284">
    <property type="entry name" value="RNA_pol_sigma-70_dom"/>
</dbReference>
<evidence type="ECO:0000256" key="4">
    <source>
        <dbReference type="ARBA" id="ARBA00023163"/>
    </source>
</evidence>
<dbReference type="InterPro" id="IPR039425">
    <property type="entry name" value="RNA_pol_sigma-70-like"/>
</dbReference>
<accession>A0A5D0G9V0</accession>
<evidence type="ECO:0000256" key="1">
    <source>
        <dbReference type="ARBA" id="ARBA00010641"/>
    </source>
</evidence>
<evidence type="ECO:0000256" key="3">
    <source>
        <dbReference type="ARBA" id="ARBA00023082"/>
    </source>
</evidence>
<dbReference type="PANTHER" id="PTHR43133">
    <property type="entry name" value="RNA POLYMERASE ECF-TYPE SIGMA FACTO"/>
    <property type="match status" value="1"/>
</dbReference>
<evidence type="ECO:0000256" key="2">
    <source>
        <dbReference type="ARBA" id="ARBA00023015"/>
    </source>
</evidence>
<keyword evidence="2" id="KW-0805">Transcription regulation</keyword>
<name>A0A5D0G9V0_9FLAO</name>
<dbReference type="Gene3D" id="1.10.1740.10">
    <property type="match status" value="1"/>
</dbReference>
<dbReference type="GO" id="GO:0006352">
    <property type="term" value="P:DNA-templated transcription initiation"/>
    <property type="evidence" value="ECO:0007669"/>
    <property type="project" value="InterPro"/>
</dbReference>
<dbReference type="GO" id="GO:0016987">
    <property type="term" value="F:sigma factor activity"/>
    <property type="evidence" value="ECO:0007669"/>
    <property type="project" value="UniProtKB-KW"/>
</dbReference>
<dbReference type="PANTHER" id="PTHR43133:SF46">
    <property type="entry name" value="RNA POLYMERASE SIGMA-70 FACTOR ECF SUBFAMILY"/>
    <property type="match status" value="1"/>
</dbReference>
<gene>
    <name evidence="6" type="ORF">FVF61_07140</name>
</gene>
<comment type="caution">
    <text evidence="6">The sequence shown here is derived from an EMBL/GenBank/DDBJ whole genome shotgun (WGS) entry which is preliminary data.</text>
</comment>
<dbReference type="InterPro" id="IPR036388">
    <property type="entry name" value="WH-like_DNA-bd_sf"/>
</dbReference>
<dbReference type="OrthoDB" id="1099849at2"/>
<keyword evidence="3" id="KW-0731">Sigma factor</keyword>
<protein>
    <submittedName>
        <fullName evidence="6">Sigma-70 family RNA polymerase sigma factor</fullName>
    </submittedName>
</protein>
<dbReference type="SUPFAM" id="SSF88659">
    <property type="entry name" value="Sigma3 and sigma4 domains of RNA polymerase sigma factors"/>
    <property type="match status" value="1"/>
</dbReference>
<reference evidence="6 7" key="1">
    <citation type="submission" date="2019-08" db="EMBL/GenBank/DDBJ databases">
        <title>Formosa sediminis sp. nov., isolated from marine sediment.</title>
        <authorList>
            <person name="Cao W.R."/>
        </authorList>
    </citation>
    <scope>NUCLEOTIDE SEQUENCE [LARGE SCALE GENOMIC DNA]</scope>
    <source>
        <strain evidence="6 7">1494</strain>
    </source>
</reference>
<sequence length="188" mass="22035">MNRHTEELFTKIRQGDSKVLEAIYVDNRLAFLNFGLKYNLNEEALLDIYQDAIIAFVENVTNGKIIALNSSVKTYLFSIGKYMIFKKLKKESKLETLDLDDKRLELSIKLIDNINDETDNERNKLIEHCLDKLGHQCQAVLKLFYYNGLTLEEIQQHLDYSNYNTIKSQKSRCLKNLKELINDHLKNE</sequence>
<evidence type="ECO:0000313" key="6">
    <source>
        <dbReference type="EMBL" id="TYA55685.1"/>
    </source>
</evidence>
<dbReference type="RefSeq" id="WP_148454814.1">
    <property type="nucleotide sequence ID" value="NZ_VSFC01000033.1"/>
</dbReference>
<keyword evidence="4" id="KW-0804">Transcription</keyword>
<dbReference type="EMBL" id="VSFC01000033">
    <property type="protein sequence ID" value="TYA55685.1"/>
    <property type="molecule type" value="Genomic_DNA"/>
</dbReference>
<evidence type="ECO:0000313" key="7">
    <source>
        <dbReference type="Proteomes" id="UP000324550"/>
    </source>
</evidence>
<dbReference type="Gene3D" id="1.10.10.10">
    <property type="entry name" value="Winged helix-like DNA-binding domain superfamily/Winged helix DNA-binding domain"/>
    <property type="match status" value="1"/>
</dbReference>
<dbReference type="InterPro" id="IPR013325">
    <property type="entry name" value="RNA_pol_sigma_r2"/>
</dbReference>
<organism evidence="6 7">
    <name type="scientific">Formosa maritima</name>
    <dbReference type="NCBI Taxonomy" id="2592046"/>
    <lineage>
        <taxon>Bacteria</taxon>
        <taxon>Pseudomonadati</taxon>
        <taxon>Bacteroidota</taxon>
        <taxon>Flavobacteriia</taxon>
        <taxon>Flavobacteriales</taxon>
        <taxon>Flavobacteriaceae</taxon>
        <taxon>Formosa</taxon>
    </lineage>
</organism>
<comment type="similarity">
    <text evidence="1">Belongs to the sigma-70 factor family. ECF subfamily.</text>
</comment>
<dbReference type="Proteomes" id="UP000324550">
    <property type="component" value="Unassembled WGS sequence"/>
</dbReference>
<dbReference type="Pfam" id="PF04545">
    <property type="entry name" value="Sigma70_r4"/>
    <property type="match status" value="1"/>
</dbReference>
<proteinExistence type="inferred from homology"/>
<evidence type="ECO:0000259" key="5">
    <source>
        <dbReference type="Pfam" id="PF04545"/>
    </source>
</evidence>
<feature type="domain" description="RNA polymerase sigma-70 region 4" evidence="5">
    <location>
        <begin position="129"/>
        <end position="179"/>
    </location>
</feature>
<keyword evidence="7" id="KW-1185">Reference proteome</keyword>
<dbReference type="InterPro" id="IPR007630">
    <property type="entry name" value="RNA_pol_sigma70_r4"/>
</dbReference>
<dbReference type="SUPFAM" id="SSF88946">
    <property type="entry name" value="Sigma2 domain of RNA polymerase sigma factors"/>
    <property type="match status" value="1"/>
</dbReference>
<dbReference type="NCBIfam" id="TIGR02937">
    <property type="entry name" value="sigma70-ECF"/>
    <property type="match status" value="1"/>
</dbReference>